<dbReference type="PANTHER" id="PTHR47960">
    <property type="entry name" value="DEAD-BOX ATP-DEPENDENT RNA HELICASE 50"/>
    <property type="match status" value="1"/>
</dbReference>
<evidence type="ECO:0000313" key="7">
    <source>
        <dbReference type="EMBL" id="PIA54797.1"/>
    </source>
</evidence>
<keyword evidence="8" id="KW-1185">Reference proteome</keyword>
<keyword evidence="4" id="KW-0067">ATP-binding</keyword>
<organism evidence="7 8">
    <name type="scientific">Aquilegia coerulea</name>
    <name type="common">Rocky mountain columbine</name>
    <dbReference type="NCBI Taxonomy" id="218851"/>
    <lineage>
        <taxon>Eukaryota</taxon>
        <taxon>Viridiplantae</taxon>
        <taxon>Streptophyta</taxon>
        <taxon>Embryophyta</taxon>
        <taxon>Tracheophyta</taxon>
        <taxon>Spermatophyta</taxon>
        <taxon>Magnoliopsida</taxon>
        <taxon>Ranunculales</taxon>
        <taxon>Ranunculaceae</taxon>
        <taxon>Thalictroideae</taxon>
        <taxon>Aquilegia</taxon>
    </lineage>
</organism>
<name>A0A2G5EGV3_AQUCA</name>
<gene>
    <name evidence="7" type="ORF">AQUCO_00900992v1</name>
</gene>
<sequence>MVKGEDAVRRKKNKLNRKKMRADTSTVSARIAGIIASKQRRKAGKRRMCEGMCFSLPTPEDPFNDNYAHKNSKKKKAKNSAAIRTDAGESVTHNDASRIPKHKSVNGKYEKSKSLTRKDQRNPVESLETIDGIYGKNEVDNKQRQGIHGNSEGPSKFLTMCLNSIQKTLLEKEELNGNSEHPLLVNKWGAEFLSCSLLGTDILETTGSCSSVEQIAWMVSIAADIITIKEKEGFNVANPYLLILVPSKEKAVQVRSLCKSLKGLGIHTVSLHTGASLDHQIHGLKSLEPEFLVSTPERLLELVSVKAIDISELSFLVVDGLESFAKSGLLDQLKSIRKHILRASLTVVFCDSFGTLCTSAVQALLDRPITRLSLTDSVASQSACICQYVHICASQEKSSKAIKILNEECQKRLYSDHLKVLFIEENSSKTCISASLLIAEGYSISNDASSGSVEVAYSKEQTMVTVTDLEHVEELEDLEEFEIVVIASFPPEIDDYVKILTGMARQSVNGVLHSCFCQEDAPLAGSLIEILEQCDQNVPDFLRSYGNKQNLRDDVDVSLH</sequence>
<dbReference type="SUPFAM" id="SSF52540">
    <property type="entry name" value="P-loop containing nucleoside triphosphate hydrolases"/>
    <property type="match status" value="1"/>
</dbReference>
<evidence type="ECO:0000259" key="6">
    <source>
        <dbReference type="Pfam" id="PF00270"/>
    </source>
</evidence>
<dbReference type="Proteomes" id="UP000230069">
    <property type="component" value="Unassembled WGS sequence"/>
</dbReference>
<dbReference type="OrthoDB" id="1902637at2759"/>
<dbReference type="InterPro" id="IPR011545">
    <property type="entry name" value="DEAD/DEAH_box_helicase_dom"/>
</dbReference>
<feature type="domain" description="DEAD/DEAH-box helicase" evidence="6">
    <location>
        <begin position="235"/>
        <end position="348"/>
    </location>
</feature>
<keyword evidence="3" id="KW-0347">Helicase</keyword>
<evidence type="ECO:0000256" key="2">
    <source>
        <dbReference type="ARBA" id="ARBA00022801"/>
    </source>
</evidence>
<feature type="region of interest" description="Disordered" evidence="5">
    <location>
        <begin position="1"/>
        <end position="24"/>
    </location>
</feature>
<reference evidence="7 8" key="1">
    <citation type="submission" date="2017-09" db="EMBL/GenBank/DDBJ databases">
        <title>WGS assembly of Aquilegia coerulea Goldsmith.</title>
        <authorList>
            <person name="Hodges S."/>
            <person name="Kramer E."/>
            <person name="Nordborg M."/>
            <person name="Tomkins J."/>
            <person name="Borevitz J."/>
            <person name="Derieg N."/>
            <person name="Yan J."/>
            <person name="Mihaltcheva S."/>
            <person name="Hayes R.D."/>
            <person name="Rokhsar D."/>
        </authorList>
    </citation>
    <scope>NUCLEOTIDE SEQUENCE [LARGE SCALE GENOMIC DNA]</scope>
    <source>
        <strain evidence="8">cv. Goldsmith</strain>
    </source>
</reference>
<dbReference type="GO" id="GO:0004386">
    <property type="term" value="F:helicase activity"/>
    <property type="evidence" value="ECO:0007669"/>
    <property type="project" value="UniProtKB-KW"/>
</dbReference>
<dbReference type="Gene3D" id="3.40.50.300">
    <property type="entry name" value="P-loop containing nucleotide triphosphate hydrolases"/>
    <property type="match status" value="1"/>
</dbReference>
<accession>A0A2G5EGV3</accession>
<proteinExistence type="predicted"/>
<evidence type="ECO:0000256" key="1">
    <source>
        <dbReference type="ARBA" id="ARBA00022741"/>
    </source>
</evidence>
<dbReference type="STRING" id="218851.A0A2G5EGV3"/>
<dbReference type="InParanoid" id="A0A2G5EGV3"/>
<dbReference type="GO" id="GO:0005524">
    <property type="term" value="F:ATP binding"/>
    <property type="evidence" value="ECO:0007669"/>
    <property type="project" value="UniProtKB-KW"/>
</dbReference>
<evidence type="ECO:0000313" key="8">
    <source>
        <dbReference type="Proteomes" id="UP000230069"/>
    </source>
</evidence>
<dbReference type="GO" id="GO:0016787">
    <property type="term" value="F:hydrolase activity"/>
    <property type="evidence" value="ECO:0007669"/>
    <property type="project" value="UniProtKB-KW"/>
</dbReference>
<dbReference type="EMBL" id="KZ305026">
    <property type="protein sequence ID" value="PIA54797.1"/>
    <property type="molecule type" value="Genomic_DNA"/>
</dbReference>
<keyword evidence="1" id="KW-0547">Nucleotide-binding</keyword>
<dbReference type="GO" id="GO:0003676">
    <property type="term" value="F:nucleic acid binding"/>
    <property type="evidence" value="ECO:0007669"/>
    <property type="project" value="InterPro"/>
</dbReference>
<feature type="compositionally biased region" description="Basic residues" evidence="5">
    <location>
        <begin position="9"/>
        <end position="20"/>
    </location>
</feature>
<evidence type="ECO:0000256" key="3">
    <source>
        <dbReference type="ARBA" id="ARBA00022806"/>
    </source>
</evidence>
<feature type="region of interest" description="Disordered" evidence="5">
    <location>
        <begin position="60"/>
        <end position="123"/>
    </location>
</feature>
<dbReference type="InterPro" id="IPR027417">
    <property type="entry name" value="P-loop_NTPase"/>
</dbReference>
<evidence type="ECO:0000256" key="5">
    <source>
        <dbReference type="SAM" id="MobiDB-lite"/>
    </source>
</evidence>
<protein>
    <recommendedName>
        <fullName evidence="6">DEAD/DEAH-box helicase domain-containing protein</fullName>
    </recommendedName>
</protein>
<evidence type="ECO:0000256" key="4">
    <source>
        <dbReference type="ARBA" id="ARBA00022840"/>
    </source>
</evidence>
<dbReference type="FunCoup" id="A0A2G5EGV3">
    <property type="interactions" value="1855"/>
</dbReference>
<dbReference type="Pfam" id="PF00270">
    <property type="entry name" value="DEAD"/>
    <property type="match status" value="1"/>
</dbReference>
<keyword evidence="2" id="KW-0378">Hydrolase</keyword>
<dbReference type="AlphaFoldDB" id="A0A2G5EGV3"/>
<feature type="compositionally biased region" description="Basic and acidic residues" evidence="5">
    <location>
        <begin position="108"/>
        <end position="122"/>
    </location>
</feature>